<dbReference type="PANTHER" id="PTHR38653">
    <property type="entry name" value="GENE 572-RELATED"/>
    <property type="match status" value="1"/>
</dbReference>
<dbReference type="InterPro" id="IPR049521">
    <property type="entry name" value="CIROZ_b"/>
</dbReference>
<keyword evidence="4" id="KW-1185">Reference proteome</keyword>
<evidence type="ECO:0000313" key="4">
    <source>
        <dbReference type="Proteomes" id="UP001044222"/>
    </source>
</evidence>
<feature type="domain" description="CIROZ beta" evidence="2">
    <location>
        <begin position="250"/>
        <end position="353"/>
    </location>
</feature>
<feature type="region of interest" description="Disordered" evidence="1">
    <location>
        <begin position="397"/>
        <end position="422"/>
    </location>
</feature>
<comment type="caution">
    <text evidence="3">The sequence shown here is derived from an EMBL/GenBank/DDBJ whole genome shotgun (WGS) entry which is preliminary data.</text>
</comment>
<evidence type="ECO:0000259" key="2">
    <source>
        <dbReference type="Pfam" id="PF15094"/>
    </source>
</evidence>
<reference evidence="3" key="1">
    <citation type="submission" date="2021-01" db="EMBL/GenBank/DDBJ databases">
        <title>A chromosome-scale assembly of European eel, Anguilla anguilla.</title>
        <authorList>
            <person name="Henkel C."/>
            <person name="Jong-Raadsen S.A."/>
            <person name="Dufour S."/>
            <person name="Weltzien F.-A."/>
            <person name="Palstra A.P."/>
            <person name="Pelster B."/>
            <person name="Spaink H.P."/>
            <person name="Van Den Thillart G.E."/>
            <person name="Jansen H."/>
            <person name="Zahm M."/>
            <person name="Klopp C."/>
            <person name="Cedric C."/>
            <person name="Louis A."/>
            <person name="Berthelot C."/>
            <person name="Parey E."/>
            <person name="Roest Crollius H."/>
            <person name="Montfort J."/>
            <person name="Robinson-Rechavi M."/>
            <person name="Bucao C."/>
            <person name="Bouchez O."/>
            <person name="Gislard M."/>
            <person name="Lluch J."/>
            <person name="Milhes M."/>
            <person name="Lampietro C."/>
            <person name="Lopez Roques C."/>
            <person name="Donnadieu C."/>
            <person name="Braasch I."/>
            <person name="Desvignes T."/>
            <person name="Postlethwait J."/>
            <person name="Bobe J."/>
            <person name="Guiguen Y."/>
            <person name="Dirks R."/>
        </authorList>
    </citation>
    <scope>NUCLEOTIDE SEQUENCE</scope>
    <source>
        <strain evidence="3">Tag_6206</strain>
        <tissue evidence="3">Liver</tissue>
    </source>
</reference>
<dbReference type="AlphaFoldDB" id="A0A9D3RQ44"/>
<proteinExistence type="predicted"/>
<dbReference type="PANTHER" id="PTHR38653:SF1">
    <property type="entry name" value="GENE 572-RELATED"/>
    <property type="match status" value="1"/>
</dbReference>
<accession>A0A9D3RQ44</accession>
<dbReference type="Proteomes" id="UP001044222">
    <property type="component" value="Chromosome 12"/>
</dbReference>
<dbReference type="InterPro" id="IPR027956">
    <property type="entry name" value="CIROZ"/>
</dbReference>
<dbReference type="EMBL" id="JAFIRN010000012">
    <property type="protein sequence ID" value="KAG5838768.1"/>
    <property type="molecule type" value="Genomic_DNA"/>
</dbReference>
<evidence type="ECO:0000256" key="1">
    <source>
        <dbReference type="SAM" id="MobiDB-lite"/>
    </source>
</evidence>
<protein>
    <recommendedName>
        <fullName evidence="2">CIROZ beta domain-containing protein</fullName>
    </recommendedName>
</protein>
<evidence type="ECO:0000313" key="3">
    <source>
        <dbReference type="EMBL" id="KAG5838768.1"/>
    </source>
</evidence>
<name>A0A9D3RQ44_ANGAN</name>
<organism evidence="3 4">
    <name type="scientific">Anguilla anguilla</name>
    <name type="common">European freshwater eel</name>
    <name type="synonym">Muraena anguilla</name>
    <dbReference type="NCBI Taxonomy" id="7936"/>
    <lineage>
        <taxon>Eukaryota</taxon>
        <taxon>Metazoa</taxon>
        <taxon>Chordata</taxon>
        <taxon>Craniata</taxon>
        <taxon>Vertebrata</taxon>
        <taxon>Euteleostomi</taxon>
        <taxon>Actinopterygii</taxon>
        <taxon>Neopterygii</taxon>
        <taxon>Teleostei</taxon>
        <taxon>Anguilliformes</taxon>
        <taxon>Anguillidae</taxon>
        <taxon>Anguilla</taxon>
    </lineage>
</organism>
<gene>
    <name evidence="3" type="ORF">ANANG_G00227080</name>
</gene>
<sequence length="453" mass="50185">MDPKAIFIIFMLFAFPISARYLTVKKRDLIGDSPPNIKEGDVECFSEYMELWIHRMRIEGLRLWLSGTLRIPVSLVSLDHLNLQLSICGYSLHRDPERNYVFRVMYSGCFVQLELGNYVIVLNLSKRINRFGGRTSSFVMKCPEVIPPTSGEHIYCDPNFIQVTRQIPLDSWNNKLQWSLALRGKLVVALEDASLVNLSAEINGSDITVQGRRDVMTLETVMGKSEEFLPLKLVSGNYAYSMEASCPRVSSSPSGETVLLIFKRRAGLTKRGAEREALSLSHVSVSRTGSFSASESADFVRLAVPTAHILQTKNCTGPAGGALLQPFFSLSVVLTFNETPHKVNWSIDNVFPCGASAGPYQAVTQTQEEPSSVLQSPQAWSSPPAVPSTVHPALHLTPTSQTLPTETVTMETPSTSALLPPGQAFESQPYPPWWPQRCCQVMLPKLLRGMHAL</sequence>
<dbReference type="Pfam" id="PF15094">
    <property type="entry name" value="DUF4556"/>
    <property type="match status" value="1"/>
</dbReference>
<feature type="compositionally biased region" description="Polar residues" evidence="1">
    <location>
        <begin position="397"/>
        <end position="417"/>
    </location>
</feature>